<feature type="compositionally biased region" description="Polar residues" evidence="1">
    <location>
        <begin position="35"/>
        <end position="44"/>
    </location>
</feature>
<reference evidence="2 3" key="1">
    <citation type="journal article" date="2021" name="Elife">
        <title>Chloroplast acquisition without the gene transfer in kleptoplastic sea slugs, Plakobranchus ocellatus.</title>
        <authorList>
            <person name="Maeda T."/>
            <person name="Takahashi S."/>
            <person name="Yoshida T."/>
            <person name="Shimamura S."/>
            <person name="Takaki Y."/>
            <person name="Nagai Y."/>
            <person name="Toyoda A."/>
            <person name="Suzuki Y."/>
            <person name="Arimoto A."/>
            <person name="Ishii H."/>
            <person name="Satoh N."/>
            <person name="Nishiyama T."/>
            <person name="Hasebe M."/>
            <person name="Maruyama T."/>
            <person name="Minagawa J."/>
            <person name="Obokata J."/>
            <person name="Shigenobu S."/>
        </authorList>
    </citation>
    <scope>NUCLEOTIDE SEQUENCE [LARGE SCALE GENOMIC DNA]</scope>
</reference>
<evidence type="ECO:0000313" key="3">
    <source>
        <dbReference type="Proteomes" id="UP000762676"/>
    </source>
</evidence>
<gene>
    <name evidence="2" type="ORF">ElyMa_002299300</name>
</gene>
<evidence type="ECO:0000256" key="1">
    <source>
        <dbReference type="SAM" id="MobiDB-lite"/>
    </source>
</evidence>
<accession>A0AAV4G2H9</accession>
<evidence type="ECO:0000313" key="2">
    <source>
        <dbReference type="EMBL" id="GFR79897.1"/>
    </source>
</evidence>
<keyword evidence="3" id="KW-1185">Reference proteome</keyword>
<name>A0AAV4G2H9_9GAST</name>
<dbReference type="EMBL" id="BMAT01004771">
    <property type="protein sequence ID" value="GFR79897.1"/>
    <property type="molecule type" value="Genomic_DNA"/>
</dbReference>
<feature type="compositionally biased region" description="Basic and acidic residues" evidence="1">
    <location>
        <begin position="46"/>
        <end position="57"/>
    </location>
</feature>
<protein>
    <submittedName>
        <fullName evidence="2">Uncharacterized protein</fullName>
    </submittedName>
</protein>
<proteinExistence type="predicted"/>
<dbReference type="AlphaFoldDB" id="A0AAV4G2H9"/>
<sequence>MDSSSPSYVGGALTRDHKEVFQVAYSKNENSVTIDDSQISATVSQEDDRGRRSEPSDHSPIAPPTVHMTR</sequence>
<comment type="caution">
    <text evidence="2">The sequence shown here is derived from an EMBL/GenBank/DDBJ whole genome shotgun (WGS) entry which is preliminary data.</text>
</comment>
<feature type="region of interest" description="Disordered" evidence="1">
    <location>
        <begin position="35"/>
        <end position="70"/>
    </location>
</feature>
<dbReference type="Proteomes" id="UP000762676">
    <property type="component" value="Unassembled WGS sequence"/>
</dbReference>
<organism evidence="2 3">
    <name type="scientific">Elysia marginata</name>
    <dbReference type="NCBI Taxonomy" id="1093978"/>
    <lineage>
        <taxon>Eukaryota</taxon>
        <taxon>Metazoa</taxon>
        <taxon>Spiralia</taxon>
        <taxon>Lophotrochozoa</taxon>
        <taxon>Mollusca</taxon>
        <taxon>Gastropoda</taxon>
        <taxon>Heterobranchia</taxon>
        <taxon>Euthyneura</taxon>
        <taxon>Panpulmonata</taxon>
        <taxon>Sacoglossa</taxon>
        <taxon>Placobranchoidea</taxon>
        <taxon>Plakobranchidae</taxon>
        <taxon>Elysia</taxon>
    </lineage>
</organism>